<reference evidence="2 3" key="1">
    <citation type="submission" date="2017-05" db="EMBL/GenBank/DDBJ databases">
        <title>High clonality and local adaptation shapes Vibrionaceae linages within an endangered oasis.</title>
        <authorList>
            <person name="Vazquez-Rosas-Landa M."/>
        </authorList>
    </citation>
    <scope>NUCLEOTIDE SEQUENCE [LARGE SCALE GENOMIC DNA]</scope>
    <source>
        <strain evidence="2 3">P46_P4S1P180</strain>
    </source>
</reference>
<dbReference type="Proteomes" id="UP000465712">
    <property type="component" value="Unassembled WGS sequence"/>
</dbReference>
<dbReference type="InterPro" id="IPR013560">
    <property type="entry name" value="DUF1722"/>
</dbReference>
<evidence type="ECO:0000313" key="2">
    <source>
        <dbReference type="EMBL" id="NAW63781.1"/>
    </source>
</evidence>
<dbReference type="AlphaFoldDB" id="A0A7X5ARW8"/>
<evidence type="ECO:0000313" key="3">
    <source>
        <dbReference type="Proteomes" id="UP000465712"/>
    </source>
</evidence>
<comment type="caution">
    <text evidence="2">The sequence shown here is derived from an EMBL/GenBank/DDBJ whole genome shotgun (WGS) entry which is preliminary data.</text>
</comment>
<dbReference type="EMBL" id="WXWW01000019">
    <property type="protein sequence ID" value="NAW63781.1"/>
    <property type="molecule type" value="Genomic_DNA"/>
</dbReference>
<accession>A0A7X5ARW8</accession>
<dbReference type="RefSeq" id="WP_161442186.1">
    <property type="nucleotide sequence ID" value="NZ_WXWV01000238.1"/>
</dbReference>
<dbReference type="Pfam" id="PF04463">
    <property type="entry name" value="2-thiour_desulf"/>
    <property type="match status" value="1"/>
</dbReference>
<dbReference type="InterPro" id="IPR007553">
    <property type="entry name" value="2-thiour_desulf"/>
</dbReference>
<dbReference type="InterPro" id="IPR017087">
    <property type="entry name" value="UCP037004"/>
</dbReference>
<proteinExistence type="predicted"/>
<sequence length="314" mass="36037">MSIPVGISACVLGEKVRFDGGHKRNRFVTDELAKFVQFRPVCPEMAIGLPVPRPTIRLVQRENGERLVDSKGGELDFTEKMQAFADKHISGIQSLCGFVVCAKSPTCGMERVKLYIPNGNTVPGGTVGVFTQKLMTAMPWLPVEEDGRLQDPVLRENFVFRIHALHDFYQNVRSCLSLDAFVKFHSRYKFVLMAHSPTAYREMGRLVAGIKDWDLAEFFVEYRQQFMDALKKHARRSNNTNVLMHLQGYFKRNLTGEQKQELLGLIESYRLGHQPILVPLALIKHYLKEYPDPYLQLQTFLNPYPEELKLRYGL</sequence>
<protein>
    <submittedName>
        <fullName evidence="2">DUF1722 domain-containing protein</fullName>
    </submittedName>
</protein>
<evidence type="ECO:0000259" key="1">
    <source>
        <dbReference type="Pfam" id="PF08349"/>
    </source>
</evidence>
<name>A0A7X5ARW8_9GAMM</name>
<dbReference type="Pfam" id="PF08349">
    <property type="entry name" value="DUF1722"/>
    <property type="match status" value="1"/>
</dbReference>
<feature type="domain" description="DUF1722" evidence="1">
    <location>
        <begin position="189"/>
        <end position="305"/>
    </location>
</feature>
<dbReference type="PANTHER" id="PTHR30087:SF0">
    <property type="entry name" value="INNER MEMBRANE PROTEIN"/>
    <property type="match status" value="1"/>
</dbReference>
<gene>
    <name evidence="2" type="ORF">CAG72_00985</name>
</gene>
<organism evidence="2 3">
    <name type="scientific">Photobacterium halotolerans</name>
    <dbReference type="NCBI Taxonomy" id="265726"/>
    <lineage>
        <taxon>Bacteria</taxon>
        <taxon>Pseudomonadati</taxon>
        <taxon>Pseudomonadota</taxon>
        <taxon>Gammaproteobacteria</taxon>
        <taxon>Vibrionales</taxon>
        <taxon>Vibrionaceae</taxon>
        <taxon>Photobacterium</taxon>
    </lineage>
</organism>
<dbReference type="PANTHER" id="PTHR30087">
    <property type="entry name" value="INNER MEMBRANE PROTEIN"/>
    <property type="match status" value="1"/>
</dbReference>
<dbReference type="PIRSF" id="PIRSF037004">
    <property type="entry name" value="UCP037004"/>
    <property type="match status" value="1"/>
</dbReference>